<protein>
    <submittedName>
        <fullName evidence="3">Anti-sigma B factor antagonist</fullName>
    </submittedName>
</protein>
<feature type="region of interest" description="Disordered" evidence="1">
    <location>
        <begin position="1"/>
        <end position="24"/>
    </location>
</feature>
<evidence type="ECO:0000256" key="1">
    <source>
        <dbReference type="SAM" id="MobiDB-lite"/>
    </source>
</evidence>
<sequence length="122" mass="12673">MPDAEDAPATLASNDSTLEPPTLTLGPEFTIAQAAAQRQRLLDAVQSMGAGPLRLDLSGVSDFDSAGVQLLLSTQRSVQEMNAEVLIVQASDVVLEVLRCYGLEPTLGAAGPTPLAQVAATR</sequence>
<evidence type="ECO:0000313" key="4">
    <source>
        <dbReference type="Proteomes" id="UP000235916"/>
    </source>
</evidence>
<comment type="caution">
    <text evidence="3">The sequence shown here is derived from an EMBL/GenBank/DDBJ whole genome shotgun (WGS) entry which is preliminary data.</text>
</comment>
<feature type="domain" description="STAS" evidence="2">
    <location>
        <begin position="23"/>
        <end position="122"/>
    </location>
</feature>
<gene>
    <name evidence="3" type="ORF">C1O66_01340</name>
</gene>
<dbReference type="Gene3D" id="3.30.750.24">
    <property type="entry name" value="STAS domain"/>
    <property type="match status" value="1"/>
</dbReference>
<name>A0A2N8L2Y8_9BURK</name>
<dbReference type="PANTHER" id="PTHR35849">
    <property type="entry name" value="BLR2341 PROTEIN"/>
    <property type="match status" value="1"/>
</dbReference>
<keyword evidence="4" id="KW-1185">Reference proteome</keyword>
<dbReference type="InterPro" id="IPR002645">
    <property type="entry name" value="STAS_dom"/>
</dbReference>
<dbReference type="AlphaFoldDB" id="A0A2N8L2Y8"/>
<dbReference type="InterPro" id="IPR052746">
    <property type="entry name" value="MlaB_ABC_Transporter"/>
</dbReference>
<organism evidence="3 4">
    <name type="scientific">Kinneretia aquatilis</name>
    <dbReference type="NCBI Taxonomy" id="2070761"/>
    <lineage>
        <taxon>Bacteria</taxon>
        <taxon>Pseudomonadati</taxon>
        <taxon>Pseudomonadota</taxon>
        <taxon>Betaproteobacteria</taxon>
        <taxon>Burkholderiales</taxon>
        <taxon>Sphaerotilaceae</taxon>
        <taxon>Roseateles</taxon>
    </lineage>
</organism>
<evidence type="ECO:0000313" key="3">
    <source>
        <dbReference type="EMBL" id="PND40067.1"/>
    </source>
</evidence>
<dbReference type="RefSeq" id="WP_102766201.1">
    <property type="nucleotide sequence ID" value="NZ_POSP01000001.1"/>
</dbReference>
<proteinExistence type="predicted"/>
<dbReference type="InterPro" id="IPR058548">
    <property type="entry name" value="MlaB-like_STAS"/>
</dbReference>
<dbReference type="PANTHER" id="PTHR35849:SF2">
    <property type="entry name" value="BLR2341 PROTEIN"/>
    <property type="match status" value="1"/>
</dbReference>
<dbReference type="InterPro" id="IPR036513">
    <property type="entry name" value="STAS_dom_sf"/>
</dbReference>
<dbReference type="Proteomes" id="UP000235916">
    <property type="component" value="Unassembled WGS sequence"/>
</dbReference>
<dbReference type="Pfam" id="PF13466">
    <property type="entry name" value="STAS_2"/>
    <property type="match status" value="1"/>
</dbReference>
<dbReference type="EMBL" id="POSP01000001">
    <property type="protein sequence ID" value="PND40067.1"/>
    <property type="molecule type" value="Genomic_DNA"/>
</dbReference>
<dbReference type="OrthoDB" id="9154396at2"/>
<accession>A0A2N8L2Y8</accession>
<dbReference type="CDD" id="cd07043">
    <property type="entry name" value="STAS_anti-anti-sigma_factors"/>
    <property type="match status" value="1"/>
</dbReference>
<evidence type="ECO:0000259" key="2">
    <source>
        <dbReference type="PROSITE" id="PS50801"/>
    </source>
</evidence>
<dbReference type="PROSITE" id="PS50801">
    <property type="entry name" value="STAS"/>
    <property type="match status" value="1"/>
</dbReference>
<reference evidence="3 4" key="1">
    <citation type="submission" date="2018-01" db="EMBL/GenBank/DDBJ databases">
        <title>Draft genome sequence of Paucibacter aquatile CR182 isolated from freshwater of the Nakdong River.</title>
        <authorList>
            <person name="Choi A."/>
            <person name="Chung E.J."/>
        </authorList>
    </citation>
    <scope>NUCLEOTIDE SEQUENCE [LARGE SCALE GENOMIC DNA]</scope>
    <source>
        <strain evidence="3 4">CR182</strain>
    </source>
</reference>
<dbReference type="SUPFAM" id="SSF52091">
    <property type="entry name" value="SpoIIaa-like"/>
    <property type="match status" value="1"/>
</dbReference>